<dbReference type="EMBL" id="JASPKZ010010256">
    <property type="protein sequence ID" value="KAJ9574855.1"/>
    <property type="molecule type" value="Genomic_DNA"/>
</dbReference>
<reference evidence="2" key="2">
    <citation type="submission" date="2023-05" db="EMBL/GenBank/DDBJ databases">
        <authorList>
            <person name="Fouks B."/>
        </authorList>
    </citation>
    <scope>NUCLEOTIDE SEQUENCE</scope>
    <source>
        <strain evidence="2">Stay&amp;Tobe</strain>
        <tissue evidence="2">Testes</tissue>
    </source>
</reference>
<keyword evidence="3" id="KW-1185">Reference proteome</keyword>
<name>A0AAD8E2E4_DIPPU</name>
<feature type="non-terminal residue" evidence="2">
    <location>
        <position position="68"/>
    </location>
</feature>
<feature type="non-terminal residue" evidence="2">
    <location>
        <position position="1"/>
    </location>
</feature>
<accession>A0AAD8E2E4</accession>
<dbReference type="Proteomes" id="UP001233999">
    <property type="component" value="Unassembled WGS sequence"/>
</dbReference>
<organism evidence="2 3">
    <name type="scientific">Diploptera punctata</name>
    <name type="common">Pacific beetle cockroach</name>
    <dbReference type="NCBI Taxonomy" id="6984"/>
    <lineage>
        <taxon>Eukaryota</taxon>
        <taxon>Metazoa</taxon>
        <taxon>Ecdysozoa</taxon>
        <taxon>Arthropoda</taxon>
        <taxon>Hexapoda</taxon>
        <taxon>Insecta</taxon>
        <taxon>Pterygota</taxon>
        <taxon>Neoptera</taxon>
        <taxon>Polyneoptera</taxon>
        <taxon>Dictyoptera</taxon>
        <taxon>Blattodea</taxon>
        <taxon>Blaberoidea</taxon>
        <taxon>Blaberidae</taxon>
        <taxon>Diplopterinae</taxon>
        <taxon>Diploptera</taxon>
    </lineage>
</organism>
<keyword evidence="1" id="KW-0472">Membrane</keyword>
<reference evidence="2" key="1">
    <citation type="journal article" date="2023" name="IScience">
        <title>Live-bearing cockroach genome reveals convergent evolutionary mechanisms linked to viviparity in insects and beyond.</title>
        <authorList>
            <person name="Fouks B."/>
            <person name="Harrison M.C."/>
            <person name="Mikhailova A.A."/>
            <person name="Marchal E."/>
            <person name="English S."/>
            <person name="Carruthers M."/>
            <person name="Jennings E.C."/>
            <person name="Chiamaka E.L."/>
            <person name="Frigard R.A."/>
            <person name="Pippel M."/>
            <person name="Attardo G.M."/>
            <person name="Benoit J.B."/>
            <person name="Bornberg-Bauer E."/>
            <person name="Tobe S.S."/>
        </authorList>
    </citation>
    <scope>NUCLEOTIDE SEQUENCE</scope>
    <source>
        <strain evidence="2">Stay&amp;Tobe</strain>
    </source>
</reference>
<sequence length="68" mass="7201">PLLTQLFGLQKHMLTSSNASTILFVVSASVLIRGLPGAIVICCCIFNAILTNDHEPPLLYSAASTLSN</sequence>
<gene>
    <name evidence="2" type="ORF">L9F63_007980</name>
</gene>
<evidence type="ECO:0000313" key="3">
    <source>
        <dbReference type="Proteomes" id="UP001233999"/>
    </source>
</evidence>
<feature type="transmembrane region" description="Helical" evidence="1">
    <location>
        <begin position="21"/>
        <end position="50"/>
    </location>
</feature>
<protein>
    <submittedName>
        <fullName evidence="2">Uncharacterized protein</fullName>
    </submittedName>
</protein>
<dbReference type="AlphaFoldDB" id="A0AAD8E2E4"/>
<comment type="caution">
    <text evidence="2">The sequence shown here is derived from an EMBL/GenBank/DDBJ whole genome shotgun (WGS) entry which is preliminary data.</text>
</comment>
<proteinExistence type="predicted"/>
<evidence type="ECO:0000313" key="2">
    <source>
        <dbReference type="EMBL" id="KAJ9574855.1"/>
    </source>
</evidence>
<keyword evidence="1" id="KW-1133">Transmembrane helix</keyword>
<keyword evidence="1" id="KW-0812">Transmembrane</keyword>
<evidence type="ECO:0000256" key="1">
    <source>
        <dbReference type="SAM" id="Phobius"/>
    </source>
</evidence>